<dbReference type="Pfam" id="PF00153">
    <property type="entry name" value="Mito_carr"/>
    <property type="match status" value="3"/>
</dbReference>
<sequence>MNFGSQRISNSSTKNIILASLSIFFLPWLCHKLVPERNSTITIQTHISNDVLHAISGSIASALSITLFYPLESIRTRLQVNCSSSRKGCRSTLWLVYDTAKNKNEGGISSLYRGWASLVLALMTLNFVYFYCFRVMRRWLDQRIVHNWIGTNNANSHSEEMGRYKIAVDLVVGYAAGVVGVLITGPLWMVNTRLKLQGLDIGGKGNKERRKKYDGVVHCLVAISKEEGILTLWTGTMTSIVLSLNPAIQVGVYELLKRHHSIVTSMSRIVTFFFHQFKEGTAKERSIDSNVVEPFLNALLAKFLATVITYPIQVVQTQHRAGHTISDMKHENESQKPNRLQGHMCRSWWFHDILTIVRVYGVRGLYRGLESKLLQTCLNSAFMFLIYENLLDFLRLLLASEE</sequence>
<comment type="subcellular location">
    <subcellularLocation>
        <location evidence="1">Peroxisome membrane</location>
        <topology evidence="1">Multi-pass membrane protein</topology>
    </subcellularLocation>
</comment>
<reference evidence="12 13" key="1">
    <citation type="journal article" date="2020" name="G3 (Bethesda)">
        <title>Improved Reference Genome for Cyclotella cryptica CCMP332, a Model for Cell Wall Morphogenesis, Salinity Adaptation, and Lipid Production in Diatoms (Bacillariophyta).</title>
        <authorList>
            <person name="Roberts W.R."/>
            <person name="Downey K.M."/>
            <person name="Ruck E.C."/>
            <person name="Traller J.C."/>
            <person name="Alverson A.J."/>
        </authorList>
    </citation>
    <scope>NUCLEOTIDE SEQUENCE [LARGE SCALE GENOMIC DNA]</scope>
    <source>
        <strain evidence="12 13">CCMP332</strain>
    </source>
</reference>
<dbReference type="InterPro" id="IPR018108">
    <property type="entry name" value="MCP_transmembrane"/>
</dbReference>
<feature type="transmembrane region" description="Helical" evidence="11">
    <location>
        <begin position="166"/>
        <end position="189"/>
    </location>
</feature>
<evidence type="ECO:0000256" key="8">
    <source>
        <dbReference type="ARBA" id="ARBA00023140"/>
    </source>
</evidence>
<evidence type="ECO:0000313" key="13">
    <source>
        <dbReference type="Proteomes" id="UP001516023"/>
    </source>
</evidence>
<feature type="repeat" description="Solcar" evidence="9">
    <location>
        <begin position="289"/>
        <end position="393"/>
    </location>
</feature>
<evidence type="ECO:0000256" key="4">
    <source>
        <dbReference type="ARBA" id="ARBA00022692"/>
    </source>
</evidence>
<keyword evidence="4 9" id="KW-0812">Transmembrane</keyword>
<comment type="similarity">
    <text evidence="2 10">Belongs to the mitochondrial carrier (TC 2.A.29) family.</text>
</comment>
<proteinExistence type="inferred from homology"/>
<evidence type="ECO:0000256" key="1">
    <source>
        <dbReference type="ARBA" id="ARBA00004585"/>
    </source>
</evidence>
<dbReference type="PANTHER" id="PTHR45939">
    <property type="entry name" value="PEROXISOMAL MEMBRANE PROTEIN PMP34-RELATED"/>
    <property type="match status" value="1"/>
</dbReference>
<accession>A0ABD3PMX0</accession>
<feature type="repeat" description="Solcar" evidence="9">
    <location>
        <begin position="48"/>
        <end position="139"/>
    </location>
</feature>
<dbReference type="EMBL" id="JABMIG020000147">
    <property type="protein sequence ID" value="KAL3789026.1"/>
    <property type="molecule type" value="Genomic_DNA"/>
</dbReference>
<organism evidence="12 13">
    <name type="scientific">Cyclotella cryptica</name>
    <dbReference type="NCBI Taxonomy" id="29204"/>
    <lineage>
        <taxon>Eukaryota</taxon>
        <taxon>Sar</taxon>
        <taxon>Stramenopiles</taxon>
        <taxon>Ochrophyta</taxon>
        <taxon>Bacillariophyta</taxon>
        <taxon>Coscinodiscophyceae</taxon>
        <taxon>Thalassiosirophycidae</taxon>
        <taxon>Stephanodiscales</taxon>
        <taxon>Stephanodiscaceae</taxon>
        <taxon>Cyclotella</taxon>
    </lineage>
</organism>
<dbReference type="GO" id="GO:0005778">
    <property type="term" value="C:peroxisomal membrane"/>
    <property type="evidence" value="ECO:0007669"/>
    <property type="project" value="UniProtKB-SubCell"/>
</dbReference>
<dbReference type="Gene3D" id="1.50.40.10">
    <property type="entry name" value="Mitochondrial carrier domain"/>
    <property type="match status" value="2"/>
</dbReference>
<keyword evidence="3 10" id="KW-0813">Transport</keyword>
<evidence type="ECO:0000256" key="5">
    <source>
        <dbReference type="ARBA" id="ARBA00022737"/>
    </source>
</evidence>
<feature type="transmembrane region" description="Helical" evidence="11">
    <location>
        <begin position="51"/>
        <end position="71"/>
    </location>
</feature>
<evidence type="ECO:0000256" key="3">
    <source>
        <dbReference type="ARBA" id="ARBA00022448"/>
    </source>
</evidence>
<dbReference type="InterPro" id="IPR023395">
    <property type="entry name" value="MCP_dom_sf"/>
</dbReference>
<feature type="transmembrane region" description="Helical" evidence="11">
    <location>
        <begin position="12"/>
        <end position="30"/>
    </location>
</feature>
<comment type="caution">
    <text evidence="12">The sequence shown here is derived from an EMBL/GenBank/DDBJ whole genome shotgun (WGS) entry which is preliminary data.</text>
</comment>
<keyword evidence="7 9" id="KW-0472">Membrane</keyword>
<evidence type="ECO:0008006" key="14">
    <source>
        <dbReference type="Google" id="ProtNLM"/>
    </source>
</evidence>
<evidence type="ECO:0000256" key="9">
    <source>
        <dbReference type="PROSITE-ProRule" id="PRU00282"/>
    </source>
</evidence>
<evidence type="ECO:0000256" key="11">
    <source>
        <dbReference type="SAM" id="Phobius"/>
    </source>
</evidence>
<dbReference type="PANTHER" id="PTHR45939:SF5">
    <property type="entry name" value="PEROXISOMAL MEMBRANE PROTEIN PMP34"/>
    <property type="match status" value="1"/>
</dbReference>
<dbReference type="PROSITE" id="PS50920">
    <property type="entry name" value="SOLCAR"/>
    <property type="match status" value="3"/>
</dbReference>
<dbReference type="AlphaFoldDB" id="A0ABD3PMX0"/>
<keyword evidence="8" id="KW-0576">Peroxisome</keyword>
<dbReference type="Proteomes" id="UP001516023">
    <property type="component" value="Unassembled WGS sequence"/>
</dbReference>
<keyword evidence="5" id="KW-0677">Repeat</keyword>
<evidence type="ECO:0000256" key="7">
    <source>
        <dbReference type="ARBA" id="ARBA00023136"/>
    </source>
</evidence>
<evidence type="ECO:0000313" key="12">
    <source>
        <dbReference type="EMBL" id="KAL3789026.1"/>
    </source>
</evidence>
<gene>
    <name evidence="12" type="ORF">HJC23_008173</name>
</gene>
<evidence type="ECO:0000256" key="10">
    <source>
        <dbReference type="RuleBase" id="RU000488"/>
    </source>
</evidence>
<dbReference type="InterPro" id="IPR052217">
    <property type="entry name" value="Mito/Peroxisomal_Carrier"/>
</dbReference>
<dbReference type="SUPFAM" id="SSF103506">
    <property type="entry name" value="Mitochondrial carrier"/>
    <property type="match status" value="1"/>
</dbReference>
<evidence type="ECO:0000256" key="6">
    <source>
        <dbReference type="ARBA" id="ARBA00022989"/>
    </source>
</evidence>
<name>A0ABD3PMX0_9STRA</name>
<evidence type="ECO:0000256" key="2">
    <source>
        <dbReference type="ARBA" id="ARBA00006375"/>
    </source>
</evidence>
<keyword evidence="6 11" id="KW-1133">Transmembrane helix</keyword>
<feature type="transmembrane region" description="Helical" evidence="11">
    <location>
        <begin position="114"/>
        <end position="133"/>
    </location>
</feature>
<feature type="repeat" description="Solcar" evidence="9">
    <location>
        <begin position="164"/>
        <end position="259"/>
    </location>
</feature>
<protein>
    <recommendedName>
        <fullName evidence="14">Mitochondrial carrier protein</fullName>
    </recommendedName>
</protein>
<keyword evidence="13" id="KW-1185">Reference proteome</keyword>